<dbReference type="EMBL" id="KB468168">
    <property type="protein sequence ID" value="PCH44704.1"/>
    <property type="molecule type" value="Genomic_DNA"/>
</dbReference>
<protein>
    <submittedName>
        <fullName evidence="1">Uncharacterized protein</fullName>
    </submittedName>
</protein>
<proteinExistence type="predicted"/>
<accession>A0A2H3K6L4</accession>
<organism evidence="1 2">
    <name type="scientific">Wolfiporia cocos (strain MD-104)</name>
    <name type="common">Brown rot fungus</name>
    <dbReference type="NCBI Taxonomy" id="742152"/>
    <lineage>
        <taxon>Eukaryota</taxon>
        <taxon>Fungi</taxon>
        <taxon>Dikarya</taxon>
        <taxon>Basidiomycota</taxon>
        <taxon>Agaricomycotina</taxon>
        <taxon>Agaricomycetes</taxon>
        <taxon>Polyporales</taxon>
        <taxon>Phaeolaceae</taxon>
        <taxon>Wolfiporia</taxon>
    </lineage>
</organism>
<sequence>MSLRHTAEKATIGQLQAIECSSDLRIPSRCHKHPTNIGHLSGREQWLATDASTCLTPQRLTIAIYIRATYETSFHAFVGTVAPLSADGVNRKHDADLPRRLVHPRRLLHRLLRCGVRAADCLSQHI</sequence>
<name>A0A2H3K6L4_WOLCO</name>
<reference evidence="1 2" key="1">
    <citation type="journal article" date="2012" name="Science">
        <title>The Paleozoic origin of enzymatic lignin decomposition reconstructed from 31 fungal genomes.</title>
        <authorList>
            <person name="Floudas D."/>
            <person name="Binder M."/>
            <person name="Riley R."/>
            <person name="Barry K."/>
            <person name="Blanchette R.A."/>
            <person name="Henrissat B."/>
            <person name="Martinez A.T."/>
            <person name="Otillar R."/>
            <person name="Spatafora J.W."/>
            <person name="Yadav J.S."/>
            <person name="Aerts A."/>
            <person name="Benoit I."/>
            <person name="Boyd A."/>
            <person name="Carlson A."/>
            <person name="Copeland A."/>
            <person name="Coutinho P.M."/>
            <person name="de Vries R.P."/>
            <person name="Ferreira P."/>
            <person name="Findley K."/>
            <person name="Foster B."/>
            <person name="Gaskell J."/>
            <person name="Glotzer D."/>
            <person name="Gorecki P."/>
            <person name="Heitman J."/>
            <person name="Hesse C."/>
            <person name="Hori C."/>
            <person name="Igarashi K."/>
            <person name="Jurgens J.A."/>
            <person name="Kallen N."/>
            <person name="Kersten P."/>
            <person name="Kohler A."/>
            <person name="Kuees U."/>
            <person name="Kumar T.K.A."/>
            <person name="Kuo A."/>
            <person name="LaButti K."/>
            <person name="Larrondo L.F."/>
            <person name="Lindquist E."/>
            <person name="Ling A."/>
            <person name="Lombard V."/>
            <person name="Lucas S."/>
            <person name="Lundell T."/>
            <person name="Martin R."/>
            <person name="McLaughlin D.J."/>
            <person name="Morgenstern I."/>
            <person name="Morin E."/>
            <person name="Murat C."/>
            <person name="Nagy L.G."/>
            <person name="Nolan M."/>
            <person name="Ohm R.A."/>
            <person name="Patyshakuliyeva A."/>
            <person name="Rokas A."/>
            <person name="Ruiz-Duenas F.J."/>
            <person name="Sabat G."/>
            <person name="Salamov A."/>
            <person name="Samejima M."/>
            <person name="Schmutz J."/>
            <person name="Slot J.C."/>
            <person name="St John F."/>
            <person name="Stenlid J."/>
            <person name="Sun H."/>
            <person name="Sun S."/>
            <person name="Syed K."/>
            <person name="Tsang A."/>
            <person name="Wiebenga A."/>
            <person name="Young D."/>
            <person name="Pisabarro A."/>
            <person name="Eastwood D.C."/>
            <person name="Martin F."/>
            <person name="Cullen D."/>
            <person name="Grigoriev I.V."/>
            <person name="Hibbett D.S."/>
        </authorList>
    </citation>
    <scope>NUCLEOTIDE SEQUENCE [LARGE SCALE GENOMIC DNA]</scope>
    <source>
        <strain evidence="1 2">MD-104</strain>
    </source>
</reference>
<dbReference type="AlphaFoldDB" id="A0A2H3K6L4"/>
<keyword evidence="2" id="KW-1185">Reference proteome</keyword>
<gene>
    <name evidence="1" type="ORF">WOLCODRAFT_139160</name>
</gene>
<dbReference type="Proteomes" id="UP000218811">
    <property type="component" value="Unassembled WGS sequence"/>
</dbReference>
<evidence type="ECO:0000313" key="1">
    <source>
        <dbReference type="EMBL" id="PCH44704.1"/>
    </source>
</evidence>
<evidence type="ECO:0000313" key="2">
    <source>
        <dbReference type="Proteomes" id="UP000218811"/>
    </source>
</evidence>